<dbReference type="OrthoDB" id="114362at2"/>
<proteinExistence type="predicted"/>
<accession>A0A1H4P807</accession>
<evidence type="ECO:0000313" key="2">
    <source>
        <dbReference type="EMBL" id="SEC03489.1"/>
    </source>
</evidence>
<evidence type="ECO:0000256" key="1">
    <source>
        <dbReference type="SAM" id="SignalP"/>
    </source>
</evidence>
<dbReference type="Proteomes" id="UP000182409">
    <property type="component" value="Unassembled WGS sequence"/>
</dbReference>
<reference evidence="2 3" key="1">
    <citation type="submission" date="2016-10" db="EMBL/GenBank/DDBJ databases">
        <authorList>
            <person name="de Groot N.N."/>
        </authorList>
    </citation>
    <scope>NUCLEOTIDE SEQUENCE [LARGE SCALE GENOMIC DNA]</scope>
    <source>
        <strain evidence="2 3">AB35.6</strain>
    </source>
</reference>
<dbReference type="AlphaFoldDB" id="A0A1H4P807"/>
<dbReference type="EMBL" id="FNSD01000001">
    <property type="protein sequence ID" value="SEC03489.1"/>
    <property type="molecule type" value="Genomic_DNA"/>
</dbReference>
<feature type="chain" id="PRO_5010252838" evidence="1">
    <location>
        <begin position="27"/>
        <end position="198"/>
    </location>
</feature>
<sequence length="198" mass="21937">MRDLRSATQCIALAALLSVSSAPLTAQQIVQRGALGAPAQVLDETDQWTAPLLLAEDHDVSIYMPDISTPQWLQSNYGSYVNRGTYVLSLFTFYRTPAACRANQVAWGLGDAAHLDACLDTGYRARRALIDPQSKSVTLQAAVMVDQSGNVQPSTLRDDPFFRTWDQLDSNTQLALKKADEFVSRQMKIYDAKQRSLH</sequence>
<name>A0A1H4P807_9BACT</name>
<protein>
    <submittedName>
        <fullName evidence="2">Uncharacterized protein</fullName>
    </submittedName>
</protein>
<evidence type="ECO:0000313" key="3">
    <source>
        <dbReference type="Proteomes" id="UP000182409"/>
    </source>
</evidence>
<gene>
    <name evidence="2" type="ORF">SAMN05443244_2480</name>
</gene>
<organism evidence="2 3">
    <name type="scientific">Terriglobus roseus</name>
    <dbReference type="NCBI Taxonomy" id="392734"/>
    <lineage>
        <taxon>Bacteria</taxon>
        <taxon>Pseudomonadati</taxon>
        <taxon>Acidobacteriota</taxon>
        <taxon>Terriglobia</taxon>
        <taxon>Terriglobales</taxon>
        <taxon>Acidobacteriaceae</taxon>
        <taxon>Terriglobus</taxon>
    </lineage>
</organism>
<feature type="signal peptide" evidence="1">
    <location>
        <begin position="1"/>
        <end position="26"/>
    </location>
</feature>
<keyword evidence="1" id="KW-0732">Signal</keyword>